<dbReference type="GeneID" id="61526629"/>
<dbReference type="SFLD" id="SFLDS00019">
    <property type="entry name" value="Glutathione_Transferase_(cytos"/>
    <property type="match status" value="1"/>
</dbReference>
<evidence type="ECO:0000313" key="6">
    <source>
        <dbReference type="EMBL" id="NMV38390.1"/>
    </source>
</evidence>
<evidence type="ECO:0000256" key="2">
    <source>
        <dbReference type="ARBA" id="ARBA00022679"/>
    </source>
</evidence>
<dbReference type="PANTHER" id="PTHR44051:SF19">
    <property type="entry name" value="DISULFIDE-BOND OXIDOREDUCTASE YFCG"/>
    <property type="match status" value="1"/>
</dbReference>
<feature type="domain" description="GST N-terminal" evidence="3">
    <location>
        <begin position="1"/>
        <end position="88"/>
    </location>
</feature>
<feature type="domain" description="GST C-terminal" evidence="4">
    <location>
        <begin position="93"/>
        <end position="213"/>
    </location>
</feature>
<name>A0A191ZY35_9RALS</name>
<dbReference type="InterPro" id="IPR040079">
    <property type="entry name" value="Glutathione_S-Trfase"/>
</dbReference>
<reference evidence="7" key="2">
    <citation type="submission" date="2016-06" db="EMBL/GenBank/DDBJ databases">
        <authorList>
            <person name="Xu Y."/>
            <person name="Nagy A."/>
            <person name="Yan X."/>
            <person name="Kim S.W."/>
            <person name="Haley B."/>
            <person name="Liu N.T."/>
            <person name="Nou X."/>
        </authorList>
    </citation>
    <scope>NUCLEOTIDE SEQUENCE [LARGE SCALE GENOMIC DNA]</scope>
    <source>
        <strain evidence="7">ATCC 49129</strain>
    </source>
</reference>
<dbReference type="InterPro" id="IPR036282">
    <property type="entry name" value="Glutathione-S-Trfase_C_sf"/>
</dbReference>
<dbReference type="Pfam" id="PF13409">
    <property type="entry name" value="GST_N_2"/>
    <property type="match status" value="1"/>
</dbReference>
<dbReference type="Gene3D" id="3.40.30.10">
    <property type="entry name" value="Glutaredoxin"/>
    <property type="match status" value="1"/>
</dbReference>
<evidence type="ECO:0000313" key="5">
    <source>
        <dbReference type="EMBL" id="ANJ73039.1"/>
    </source>
</evidence>
<dbReference type="SFLD" id="SFLDG01150">
    <property type="entry name" value="Main.1:_Beta-like"/>
    <property type="match status" value="1"/>
</dbReference>
<dbReference type="InterPro" id="IPR004046">
    <property type="entry name" value="GST_C"/>
</dbReference>
<dbReference type="EMBL" id="JABBZM010000008">
    <property type="protein sequence ID" value="NMV38390.1"/>
    <property type="molecule type" value="Genomic_DNA"/>
</dbReference>
<dbReference type="CDD" id="cd03047">
    <property type="entry name" value="GST_N_2"/>
    <property type="match status" value="1"/>
</dbReference>
<gene>
    <name evidence="5" type="ORF">A9Y76_11415</name>
    <name evidence="6" type="ORF">HGR00_10795</name>
</gene>
<dbReference type="Gene3D" id="1.20.1050.10">
    <property type="match status" value="1"/>
</dbReference>
<dbReference type="Proteomes" id="UP000575469">
    <property type="component" value="Unassembled WGS sequence"/>
</dbReference>
<dbReference type="OrthoDB" id="5958450at2"/>
<comment type="similarity">
    <text evidence="1">Belongs to the GST superfamily.</text>
</comment>
<sequence>MLRIWGRLSSVNVQKVVWCARELSLDHERIDVGGAFGGVDTPAFKAMNPNGMIPVIEDGLNDSSDTRFVLWESNAIVRYLSARYGPGNLYPLELHERADADRWMDWQTTSFSPSMVDAFLQLVRTPEDQRDATRIERSRQAAERTTAILDTVLAKQPYVAGQRFTMADIVCGCAAHRWFGLPIERPARPHLERWMAELRDRRAAQEVLALPVV</sequence>
<dbReference type="STRING" id="190721.ACS15_2423"/>
<dbReference type="PROSITE" id="PS50404">
    <property type="entry name" value="GST_NTER"/>
    <property type="match status" value="1"/>
</dbReference>
<reference evidence="6 8" key="3">
    <citation type="submission" date="2020-04" db="EMBL/GenBank/DDBJ databases">
        <title>Ralstonia insidiosa genome sequencing and assembly.</title>
        <authorList>
            <person name="Martins R.C.R."/>
            <person name="Perdigao-Neto L.V."/>
            <person name="Levin A.S.S."/>
            <person name="Costa S.F."/>
        </authorList>
    </citation>
    <scope>NUCLEOTIDE SEQUENCE [LARGE SCALE GENOMIC DNA]</scope>
    <source>
        <strain evidence="6 8">5047</strain>
    </source>
</reference>
<dbReference type="RefSeq" id="WP_064804137.1">
    <property type="nucleotide sequence ID" value="NZ_CP016022.1"/>
</dbReference>
<dbReference type="Pfam" id="PF00043">
    <property type="entry name" value="GST_C"/>
    <property type="match status" value="1"/>
</dbReference>
<dbReference type="EMBL" id="CP016022">
    <property type="protein sequence ID" value="ANJ73039.1"/>
    <property type="molecule type" value="Genomic_DNA"/>
</dbReference>
<dbReference type="PANTHER" id="PTHR44051">
    <property type="entry name" value="GLUTATHIONE S-TRANSFERASE-RELATED"/>
    <property type="match status" value="1"/>
</dbReference>
<dbReference type="InterPro" id="IPR004045">
    <property type="entry name" value="Glutathione_S-Trfase_N"/>
</dbReference>
<evidence type="ECO:0000256" key="1">
    <source>
        <dbReference type="ARBA" id="ARBA00007409"/>
    </source>
</evidence>
<dbReference type="InterPro" id="IPR010987">
    <property type="entry name" value="Glutathione-S-Trfase_C-like"/>
</dbReference>
<dbReference type="CDD" id="cd03180">
    <property type="entry name" value="GST_C_2"/>
    <property type="match status" value="1"/>
</dbReference>
<dbReference type="FunFam" id="3.40.30.10:FF:000039">
    <property type="entry name" value="Glutathione S-transferase domain"/>
    <property type="match status" value="1"/>
</dbReference>
<accession>A0A191ZY35</accession>
<dbReference type="AlphaFoldDB" id="A0A191ZY35"/>
<dbReference type="SFLD" id="SFLDG00358">
    <property type="entry name" value="Main_(cytGST)"/>
    <property type="match status" value="1"/>
</dbReference>
<keyword evidence="2 5" id="KW-0808">Transferase</keyword>
<evidence type="ECO:0000259" key="3">
    <source>
        <dbReference type="PROSITE" id="PS50404"/>
    </source>
</evidence>
<dbReference type="SUPFAM" id="SSF52833">
    <property type="entry name" value="Thioredoxin-like"/>
    <property type="match status" value="1"/>
</dbReference>
<evidence type="ECO:0000313" key="7">
    <source>
        <dbReference type="Proteomes" id="UP000078572"/>
    </source>
</evidence>
<organism evidence="5 7">
    <name type="scientific">Ralstonia insidiosa</name>
    <dbReference type="NCBI Taxonomy" id="190721"/>
    <lineage>
        <taxon>Bacteria</taxon>
        <taxon>Pseudomonadati</taxon>
        <taxon>Pseudomonadota</taxon>
        <taxon>Betaproteobacteria</taxon>
        <taxon>Burkholderiales</taxon>
        <taxon>Burkholderiaceae</taxon>
        <taxon>Ralstonia</taxon>
    </lineage>
</organism>
<dbReference type="PROSITE" id="PS50405">
    <property type="entry name" value="GST_CTER"/>
    <property type="match status" value="1"/>
</dbReference>
<evidence type="ECO:0000259" key="4">
    <source>
        <dbReference type="PROSITE" id="PS50405"/>
    </source>
</evidence>
<evidence type="ECO:0000313" key="8">
    <source>
        <dbReference type="Proteomes" id="UP000575469"/>
    </source>
</evidence>
<dbReference type="Proteomes" id="UP000078572">
    <property type="component" value="Chromosome 1"/>
</dbReference>
<protein>
    <submittedName>
        <fullName evidence="5">Glutathione S-transferase</fullName>
    </submittedName>
</protein>
<proteinExistence type="inferred from homology"/>
<reference evidence="5" key="1">
    <citation type="submission" date="2016-06" db="EMBL/GenBank/DDBJ databases">
        <authorList>
            <person name="Kjaerup R.B."/>
            <person name="Dalgaard T.S."/>
            <person name="Juul-Madsen H.R."/>
        </authorList>
    </citation>
    <scope>NUCLEOTIDE SEQUENCE [LARGE SCALE GENOMIC DNA]</scope>
    <source>
        <strain evidence="5">ATCC 49129</strain>
    </source>
</reference>
<dbReference type="SUPFAM" id="SSF47616">
    <property type="entry name" value="GST C-terminal domain-like"/>
    <property type="match status" value="1"/>
</dbReference>
<dbReference type="GO" id="GO:0016740">
    <property type="term" value="F:transferase activity"/>
    <property type="evidence" value="ECO:0007669"/>
    <property type="project" value="UniProtKB-KW"/>
</dbReference>
<dbReference type="InterPro" id="IPR036249">
    <property type="entry name" value="Thioredoxin-like_sf"/>
</dbReference>
<keyword evidence="7" id="KW-1185">Reference proteome</keyword>